<reference evidence="2 3" key="2">
    <citation type="submission" date="2018-11" db="EMBL/GenBank/DDBJ databases">
        <authorList>
            <consortium name="Pathogen Informatics"/>
        </authorList>
    </citation>
    <scope>NUCLEOTIDE SEQUENCE [LARGE SCALE GENOMIC DNA]</scope>
</reference>
<proteinExistence type="predicted"/>
<name>A0A0R3WKY3_HYDTA</name>
<evidence type="ECO:0000313" key="4">
    <source>
        <dbReference type="WBParaSite" id="TTAC_0000140801-mRNA-1"/>
    </source>
</evidence>
<evidence type="ECO:0000313" key="3">
    <source>
        <dbReference type="Proteomes" id="UP000274429"/>
    </source>
</evidence>
<dbReference type="AlphaFoldDB" id="A0A0R3WKY3"/>
<feature type="region of interest" description="Disordered" evidence="1">
    <location>
        <begin position="53"/>
        <end position="129"/>
    </location>
</feature>
<accession>A0A0R3WKY3</accession>
<feature type="region of interest" description="Disordered" evidence="1">
    <location>
        <begin position="153"/>
        <end position="198"/>
    </location>
</feature>
<protein>
    <submittedName>
        <fullName evidence="2 4">Uncharacterized protein</fullName>
    </submittedName>
</protein>
<sequence length="198" mass="21237">MKLYHFNFETTSYKFVETRYAILNSESAPATTMTIPFTFSPSSTVGSLRVGLTSPPHLQPQSSNCPSNPSAAIAATLPPQSSSPPTITSAVGSTSSRFLAQSEPIQTVPERTNSVQGSRRRKATTPPSLDGTVVVTGVCVSASPFHLFDDSCHSRGSKTPAMAATNRGRRSSHPWAHARTSHTFTNEHPPAFYSRTSP</sequence>
<evidence type="ECO:0000256" key="1">
    <source>
        <dbReference type="SAM" id="MobiDB-lite"/>
    </source>
</evidence>
<dbReference type="WBParaSite" id="TTAC_0000140801-mRNA-1">
    <property type="protein sequence ID" value="TTAC_0000140801-mRNA-1"/>
    <property type="gene ID" value="TTAC_0000140801"/>
</dbReference>
<dbReference type="Proteomes" id="UP000274429">
    <property type="component" value="Unassembled WGS sequence"/>
</dbReference>
<reference evidence="4" key="1">
    <citation type="submission" date="2017-02" db="UniProtKB">
        <authorList>
            <consortium name="WormBaseParasite"/>
        </authorList>
    </citation>
    <scope>IDENTIFICATION</scope>
</reference>
<feature type="compositionally biased region" description="Low complexity" evidence="1">
    <location>
        <begin position="62"/>
        <end position="90"/>
    </location>
</feature>
<dbReference type="EMBL" id="UYWX01000294">
    <property type="protein sequence ID" value="VDM17927.1"/>
    <property type="molecule type" value="Genomic_DNA"/>
</dbReference>
<feature type="compositionally biased region" description="Polar residues" evidence="1">
    <location>
        <begin position="91"/>
        <end position="117"/>
    </location>
</feature>
<dbReference type="STRING" id="6205.A0A0R3WKY3"/>
<gene>
    <name evidence="2" type="ORF">TTAC_LOCUS1395</name>
</gene>
<organism evidence="4">
    <name type="scientific">Hydatigena taeniaeformis</name>
    <name type="common">Feline tapeworm</name>
    <name type="synonym">Taenia taeniaeformis</name>
    <dbReference type="NCBI Taxonomy" id="6205"/>
    <lineage>
        <taxon>Eukaryota</taxon>
        <taxon>Metazoa</taxon>
        <taxon>Spiralia</taxon>
        <taxon>Lophotrochozoa</taxon>
        <taxon>Platyhelminthes</taxon>
        <taxon>Cestoda</taxon>
        <taxon>Eucestoda</taxon>
        <taxon>Cyclophyllidea</taxon>
        <taxon>Taeniidae</taxon>
        <taxon>Hydatigera</taxon>
    </lineage>
</organism>
<keyword evidence="3" id="KW-1185">Reference proteome</keyword>
<evidence type="ECO:0000313" key="2">
    <source>
        <dbReference type="EMBL" id="VDM17927.1"/>
    </source>
</evidence>